<dbReference type="GO" id="GO:0034451">
    <property type="term" value="C:centriolar satellite"/>
    <property type="evidence" value="ECO:0007669"/>
    <property type="project" value="TreeGrafter"/>
</dbReference>
<accession>A0A7J7KFV6</accession>
<dbReference type="InterPro" id="IPR031446">
    <property type="entry name" value="PCM1_C"/>
</dbReference>
<feature type="domain" description="Pericentriolar material 1 protein C-terminal" evidence="1">
    <location>
        <begin position="17"/>
        <end position="80"/>
    </location>
</feature>
<gene>
    <name evidence="2" type="ORF">EB796_005167</name>
</gene>
<proteinExistence type="predicted"/>
<protein>
    <submittedName>
        <fullName evidence="2">PCM1</fullName>
    </submittedName>
</protein>
<sequence length="80" mass="9196">MKSLRLSFSPIFSLTLLTKQTGESKSTDTLEGNTKFFHEQLLSVLKDSLAKFEGRRMRDCGEDMLVEISEILFNELAFFK</sequence>
<evidence type="ECO:0000313" key="2">
    <source>
        <dbReference type="EMBL" id="KAF6036528.1"/>
    </source>
</evidence>
<comment type="caution">
    <text evidence="2">The sequence shown here is derived from an EMBL/GenBank/DDBJ whole genome shotgun (WGS) entry which is preliminary data.</text>
</comment>
<dbReference type="GO" id="GO:0034454">
    <property type="term" value="P:microtubule anchoring at centrosome"/>
    <property type="evidence" value="ECO:0007669"/>
    <property type="project" value="InterPro"/>
</dbReference>
<dbReference type="GO" id="GO:0071539">
    <property type="term" value="P:protein localization to centrosome"/>
    <property type="evidence" value="ECO:0007669"/>
    <property type="project" value="InterPro"/>
</dbReference>
<evidence type="ECO:0000313" key="3">
    <source>
        <dbReference type="Proteomes" id="UP000593567"/>
    </source>
</evidence>
<organism evidence="2 3">
    <name type="scientific">Bugula neritina</name>
    <name type="common">Brown bryozoan</name>
    <name type="synonym">Sertularia neritina</name>
    <dbReference type="NCBI Taxonomy" id="10212"/>
    <lineage>
        <taxon>Eukaryota</taxon>
        <taxon>Metazoa</taxon>
        <taxon>Spiralia</taxon>
        <taxon>Lophotrochozoa</taxon>
        <taxon>Bryozoa</taxon>
        <taxon>Gymnolaemata</taxon>
        <taxon>Cheilostomatida</taxon>
        <taxon>Flustrina</taxon>
        <taxon>Buguloidea</taxon>
        <taxon>Bugulidae</taxon>
        <taxon>Bugula</taxon>
    </lineage>
</organism>
<dbReference type="PANTHER" id="PTHR14164:SF12">
    <property type="entry name" value="PERICENTRIOLAR MATERIAL 1 PROTEIN"/>
    <property type="match status" value="1"/>
</dbReference>
<dbReference type="PANTHER" id="PTHR14164">
    <property type="entry name" value="PERICENTRIOLAR MATERIAL 1-RELATED"/>
    <property type="match status" value="1"/>
</dbReference>
<dbReference type="InterPro" id="IPR024138">
    <property type="entry name" value="Pericentriolar_Pcm1"/>
</dbReference>
<evidence type="ECO:0000259" key="1">
    <source>
        <dbReference type="Pfam" id="PF15717"/>
    </source>
</evidence>
<dbReference type="EMBL" id="VXIV02000707">
    <property type="protein sequence ID" value="KAF6036528.1"/>
    <property type="molecule type" value="Genomic_DNA"/>
</dbReference>
<dbReference type="Pfam" id="PF15717">
    <property type="entry name" value="PCM1_C"/>
    <property type="match status" value="1"/>
</dbReference>
<dbReference type="GO" id="GO:1905515">
    <property type="term" value="P:non-motile cilium assembly"/>
    <property type="evidence" value="ECO:0007669"/>
    <property type="project" value="TreeGrafter"/>
</dbReference>
<name>A0A7J7KFV6_BUGNE</name>
<dbReference type="GO" id="GO:0036064">
    <property type="term" value="C:ciliary basal body"/>
    <property type="evidence" value="ECO:0007669"/>
    <property type="project" value="TreeGrafter"/>
</dbReference>
<dbReference type="OrthoDB" id="2125770at2759"/>
<dbReference type="Proteomes" id="UP000593567">
    <property type="component" value="Unassembled WGS sequence"/>
</dbReference>
<dbReference type="AlphaFoldDB" id="A0A7J7KFV6"/>
<reference evidence="2" key="1">
    <citation type="submission" date="2020-06" db="EMBL/GenBank/DDBJ databases">
        <title>Draft genome of Bugula neritina, a colonial animal packing powerful symbionts and potential medicines.</title>
        <authorList>
            <person name="Rayko M."/>
        </authorList>
    </citation>
    <scope>NUCLEOTIDE SEQUENCE [LARGE SCALE GENOMIC DNA]</scope>
    <source>
        <strain evidence="2">Kwan_BN1</strain>
    </source>
</reference>
<keyword evidence="3" id="KW-1185">Reference proteome</keyword>